<proteinExistence type="predicted"/>
<comment type="caution">
    <text evidence="1">The sequence shown here is derived from an EMBL/GenBank/DDBJ whole genome shotgun (WGS) entry which is preliminary data.</text>
</comment>
<dbReference type="RefSeq" id="WP_213236946.1">
    <property type="nucleotide sequence ID" value="NZ_JAHBCL010000016.1"/>
</dbReference>
<evidence type="ECO:0000313" key="1">
    <source>
        <dbReference type="EMBL" id="MBS7527085.1"/>
    </source>
</evidence>
<sequence>MNFFEQELRKFFAKDHAFNDVKFIGKACYGTLGEKTRMKLEFVTLGTHQKYEGIKATVIDKNDGVIDTLTLKFSDAWGKKKLNNPNFRDGIEPYIWIYNEKAEWYAYQPTNADYKVMAESVSDYAELFKEQTQEMRNSYSLNQQM</sequence>
<dbReference type="Proteomes" id="UP000746471">
    <property type="component" value="Unassembled WGS sequence"/>
</dbReference>
<accession>A0ABS5PPH5</accession>
<dbReference type="EMBL" id="JAHBCL010000016">
    <property type="protein sequence ID" value="MBS7527085.1"/>
    <property type="molecule type" value="Genomic_DNA"/>
</dbReference>
<protein>
    <submittedName>
        <fullName evidence="1">Uncharacterized protein</fullName>
    </submittedName>
</protein>
<keyword evidence="2" id="KW-1185">Reference proteome</keyword>
<name>A0ABS5PPH5_9FIRM</name>
<reference evidence="1 2" key="1">
    <citation type="submission" date="2021-05" db="EMBL/GenBank/DDBJ databases">
        <title>Fusibacter ferrireducens sp. nov., an anaerobic, sulfur- and Fe-reducing bacterium isolated from the mangrove sediment.</title>
        <authorList>
            <person name="Qiu D."/>
        </authorList>
    </citation>
    <scope>NUCLEOTIDE SEQUENCE [LARGE SCALE GENOMIC DNA]</scope>
    <source>
        <strain evidence="1 2">DSM 12116</strain>
    </source>
</reference>
<gene>
    <name evidence="1" type="ORF">KHM83_10370</name>
</gene>
<evidence type="ECO:0000313" key="2">
    <source>
        <dbReference type="Proteomes" id="UP000746471"/>
    </source>
</evidence>
<organism evidence="1 2">
    <name type="scientific">Fusibacter paucivorans</name>
    <dbReference type="NCBI Taxonomy" id="76009"/>
    <lineage>
        <taxon>Bacteria</taxon>
        <taxon>Bacillati</taxon>
        <taxon>Bacillota</taxon>
        <taxon>Clostridia</taxon>
        <taxon>Eubacteriales</taxon>
        <taxon>Eubacteriales Family XII. Incertae Sedis</taxon>
        <taxon>Fusibacter</taxon>
    </lineage>
</organism>